<accession>A0A543IE02</accession>
<evidence type="ECO:0000256" key="1">
    <source>
        <dbReference type="SAM" id="Phobius"/>
    </source>
</evidence>
<reference evidence="2 3" key="1">
    <citation type="submission" date="2019-06" db="EMBL/GenBank/DDBJ databases">
        <title>Sequencing the genomes of 1000 actinobacteria strains.</title>
        <authorList>
            <person name="Klenk H.-P."/>
        </authorList>
    </citation>
    <scope>NUCLEOTIDE SEQUENCE [LARGE SCALE GENOMIC DNA]</scope>
    <source>
        <strain evidence="2 3">DSM 45043</strain>
    </source>
</reference>
<name>A0A543IE02_9ACTN</name>
<organism evidence="2 3">
    <name type="scientific">Actinomadura hallensis</name>
    <dbReference type="NCBI Taxonomy" id="337895"/>
    <lineage>
        <taxon>Bacteria</taxon>
        <taxon>Bacillati</taxon>
        <taxon>Actinomycetota</taxon>
        <taxon>Actinomycetes</taxon>
        <taxon>Streptosporangiales</taxon>
        <taxon>Thermomonosporaceae</taxon>
        <taxon>Actinomadura</taxon>
    </lineage>
</organism>
<dbReference type="AlphaFoldDB" id="A0A543IE02"/>
<feature type="transmembrane region" description="Helical" evidence="1">
    <location>
        <begin position="51"/>
        <end position="68"/>
    </location>
</feature>
<evidence type="ECO:0000313" key="2">
    <source>
        <dbReference type="EMBL" id="TQM68803.1"/>
    </source>
</evidence>
<proteinExistence type="predicted"/>
<sequence>MSGNGLLLLGVAALAIYLGVHWERARRATSDLRLVRERVGTLRQVVVRERGHVAVVWAAAALALFLLVRYG</sequence>
<keyword evidence="3" id="KW-1185">Reference proteome</keyword>
<protein>
    <submittedName>
        <fullName evidence="2">Uncharacterized protein</fullName>
    </submittedName>
</protein>
<evidence type="ECO:0000313" key="3">
    <source>
        <dbReference type="Proteomes" id="UP000316706"/>
    </source>
</evidence>
<keyword evidence="1" id="KW-0472">Membrane</keyword>
<keyword evidence="1" id="KW-0812">Transmembrane</keyword>
<gene>
    <name evidence="2" type="ORF">FHX41_2471</name>
</gene>
<dbReference type="EMBL" id="VFPO01000001">
    <property type="protein sequence ID" value="TQM68803.1"/>
    <property type="molecule type" value="Genomic_DNA"/>
</dbReference>
<keyword evidence="1" id="KW-1133">Transmembrane helix</keyword>
<dbReference type="Proteomes" id="UP000316706">
    <property type="component" value="Unassembled WGS sequence"/>
</dbReference>
<dbReference type="RefSeq" id="WP_141968515.1">
    <property type="nucleotide sequence ID" value="NZ_VFPO01000001.1"/>
</dbReference>
<comment type="caution">
    <text evidence="2">The sequence shown here is derived from an EMBL/GenBank/DDBJ whole genome shotgun (WGS) entry which is preliminary data.</text>
</comment>